<dbReference type="InterPro" id="IPR025495">
    <property type="entry name" value="DUF4386"/>
</dbReference>
<dbReference type="Proteomes" id="UP000188551">
    <property type="component" value="Unassembled WGS sequence"/>
</dbReference>
<feature type="transmembrane region" description="Helical" evidence="2">
    <location>
        <begin position="71"/>
        <end position="96"/>
    </location>
</feature>
<name>M2Q9F8_9PSEU</name>
<reference evidence="4 6" key="2">
    <citation type="submission" date="2017-02" db="EMBL/GenBank/DDBJ databases">
        <title>Amycolatopsis azurea DSM 43854 draft genome.</title>
        <authorList>
            <person name="Mayilraj S."/>
        </authorList>
    </citation>
    <scope>NUCLEOTIDE SEQUENCE [LARGE SCALE GENOMIC DNA]</scope>
    <source>
        <strain evidence="4 6">DSM 43854</strain>
    </source>
</reference>
<sequence length="247" mass="25334">MAAPERSVTPPATGPVARPSGPTTASTRKTAVLIGLLFLIATVAFIFADSLTSGVLNSSDFLTGASTHTGALAIGAVLLGGQFGVVGIAVLLFPLVKRHGEALALAHVGFRVAELAASLFYLAIPLMVIELGAGLRDGTIDASTSASLGVSLKAQHGVATLLIYLVTTAAGLCMAVLFYRSRLIPRWIAVLGIVSYPTLLAGCVLDLFGVVDVTQGVGLVALIPGGVFEVVLPIWLFVKGFTFPGHA</sequence>
<feature type="transmembrane region" description="Helical" evidence="2">
    <location>
        <begin position="31"/>
        <end position="51"/>
    </location>
</feature>
<dbReference type="AlphaFoldDB" id="M2Q9F8"/>
<feature type="transmembrane region" description="Helical" evidence="2">
    <location>
        <begin position="108"/>
        <end position="129"/>
    </location>
</feature>
<dbReference type="EMBL" id="MUXN01000036">
    <property type="protein sequence ID" value="OOC00871.1"/>
    <property type="molecule type" value="Genomic_DNA"/>
</dbReference>
<evidence type="ECO:0000313" key="4">
    <source>
        <dbReference type="EMBL" id="OOC00871.1"/>
    </source>
</evidence>
<evidence type="ECO:0000313" key="6">
    <source>
        <dbReference type="Proteomes" id="UP000188551"/>
    </source>
</evidence>
<dbReference type="PATRIC" id="fig|1238180.3.peg.7510"/>
<protein>
    <recommendedName>
        <fullName evidence="7">DUF4386 domain-containing protein</fullName>
    </recommendedName>
</protein>
<comment type="caution">
    <text evidence="3">The sequence shown here is derived from an EMBL/GenBank/DDBJ whole genome shotgun (WGS) entry which is preliminary data.</text>
</comment>
<proteinExistence type="predicted"/>
<keyword evidence="2" id="KW-1133">Transmembrane helix</keyword>
<dbReference type="OrthoDB" id="1176146at2"/>
<evidence type="ECO:0000256" key="2">
    <source>
        <dbReference type="SAM" id="Phobius"/>
    </source>
</evidence>
<evidence type="ECO:0000313" key="5">
    <source>
        <dbReference type="Proteomes" id="UP000014137"/>
    </source>
</evidence>
<dbReference type="Pfam" id="PF14329">
    <property type="entry name" value="DUF4386"/>
    <property type="match status" value="1"/>
</dbReference>
<evidence type="ECO:0000313" key="3">
    <source>
        <dbReference type="EMBL" id="EMD22712.1"/>
    </source>
</evidence>
<feature type="transmembrane region" description="Helical" evidence="2">
    <location>
        <begin position="217"/>
        <end position="238"/>
    </location>
</feature>
<reference evidence="3 5" key="1">
    <citation type="submission" date="2012-10" db="EMBL/GenBank/DDBJ databases">
        <title>Genome assembly of Amycolatopsis azurea DSM 43854.</title>
        <authorList>
            <person name="Khatri I."/>
            <person name="Kaur I."/>
            <person name="Subramanian S."/>
            <person name="Mayilraj S."/>
        </authorList>
    </citation>
    <scope>NUCLEOTIDE SEQUENCE [LARGE SCALE GENOMIC DNA]</scope>
    <source>
        <strain evidence="3 5">DSM 43854</strain>
    </source>
</reference>
<keyword evidence="2" id="KW-0812">Transmembrane</keyword>
<dbReference type="RefSeq" id="WP_005166575.1">
    <property type="nucleotide sequence ID" value="NZ_ANMG01000089.1"/>
</dbReference>
<evidence type="ECO:0000256" key="1">
    <source>
        <dbReference type="SAM" id="MobiDB-lite"/>
    </source>
</evidence>
<accession>M2Q9F8</accession>
<keyword evidence="6" id="KW-1185">Reference proteome</keyword>
<keyword evidence="2" id="KW-0472">Membrane</keyword>
<feature type="region of interest" description="Disordered" evidence="1">
    <location>
        <begin position="1"/>
        <end position="25"/>
    </location>
</feature>
<evidence type="ECO:0008006" key="7">
    <source>
        <dbReference type="Google" id="ProtNLM"/>
    </source>
</evidence>
<feature type="transmembrane region" description="Helical" evidence="2">
    <location>
        <begin position="187"/>
        <end position="211"/>
    </location>
</feature>
<dbReference type="Proteomes" id="UP000014137">
    <property type="component" value="Unassembled WGS sequence"/>
</dbReference>
<dbReference type="EMBL" id="ANMG01000089">
    <property type="protein sequence ID" value="EMD22712.1"/>
    <property type="molecule type" value="Genomic_DNA"/>
</dbReference>
<gene>
    <name evidence="4" type="ORF">B0293_41065</name>
    <name evidence="3" type="ORF">C791_8036</name>
</gene>
<organism evidence="3 5">
    <name type="scientific">Amycolatopsis azurea DSM 43854</name>
    <dbReference type="NCBI Taxonomy" id="1238180"/>
    <lineage>
        <taxon>Bacteria</taxon>
        <taxon>Bacillati</taxon>
        <taxon>Actinomycetota</taxon>
        <taxon>Actinomycetes</taxon>
        <taxon>Pseudonocardiales</taxon>
        <taxon>Pseudonocardiaceae</taxon>
        <taxon>Amycolatopsis</taxon>
    </lineage>
</organism>
<feature type="transmembrane region" description="Helical" evidence="2">
    <location>
        <begin position="161"/>
        <end position="180"/>
    </location>
</feature>